<organism evidence="2 3">
    <name type="scientific">Sediminitomix flava</name>
    <dbReference type="NCBI Taxonomy" id="379075"/>
    <lineage>
        <taxon>Bacteria</taxon>
        <taxon>Pseudomonadati</taxon>
        <taxon>Bacteroidota</taxon>
        <taxon>Cytophagia</taxon>
        <taxon>Cytophagales</taxon>
        <taxon>Flammeovirgaceae</taxon>
        <taxon>Sediminitomix</taxon>
    </lineage>
</organism>
<dbReference type="AlphaFoldDB" id="A0A315Z5L8"/>
<dbReference type="RefSeq" id="WP_109621959.1">
    <property type="nucleotide sequence ID" value="NZ_QGDO01000008.1"/>
</dbReference>
<comment type="caution">
    <text evidence="2">The sequence shown here is derived from an EMBL/GenBank/DDBJ whole genome shotgun (WGS) entry which is preliminary data.</text>
</comment>
<keyword evidence="3" id="KW-1185">Reference proteome</keyword>
<accession>A0A315Z5L8</accession>
<dbReference type="Proteomes" id="UP000245535">
    <property type="component" value="Unassembled WGS sequence"/>
</dbReference>
<sequence length="127" mass="14775">MLNRILFITFFFFISFGTIAQDLDRYRMTESQARVYLQNALDDKKQHNSIGLESILDTEEIAISFAEMILMKVYGVNQIQDQRPYDAFQLDGYWIIKGTIPKQKRGGTFLIIICDKTCEIVRLTHGK</sequence>
<dbReference type="EMBL" id="QGDO01000008">
    <property type="protein sequence ID" value="PWJ37866.1"/>
    <property type="molecule type" value="Genomic_DNA"/>
</dbReference>
<name>A0A315Z5L8_SEDFL</name>
<protein>
    <submittedName>
        <fullName evidence="2">NTF2 fold immunity protein of polymorphic toxin system component</fullName>
    </submittedName>
</protein>
<dbReference type="Pfam" id="PF15631">
    <property type="entry name" value="Imm-NTF2-2"/>
    <property type="match status" value="1"/>
</dbReference>
<evidence type="ECO:0000313" key="2">
    <source>
        <dbReference type="EMBL" id="PWJ37866.1"/>
    </source>
</evidence>
<reference evidence="2 3" key="1">
    <citation type="submission" date="2018-03" db="EMBL/GenBank/DDBJ databases">
        <title>Genomic Encyclopedia of Archaeal and Bacterial Type Strains, Phase II (KMG-II): from individual species to whole genera.</title>
        <authorList>
            <person name="Goeker M."/>
        </authorList>
    </citation>
    <scope>NUCLEOTIDE SEQUENCE [LARGE SCALE GENOMIC DNA]</scope>
    <source>
        <strain evidence="2 3">DSM 28229</strain>
    </source>
</reference>
<evidence type="ECO:0000313" key="3">
    <source>
        <dbReference type="Proteomes" id="UP000245535"/>
    </source>
</evidence>
<dbReference type="OrthoDB" id="886637at2"/>
<dbReference type="InterPro" id="IPR028921">
    <property type="entry name" value="NTF2_fold_dom"/>
</dbReference>
<gene>
    <name evidence="2" type="ORF">BC781_1081</name>
</gene>
<proteinExistence type="predicted"/>
<evidence type="ECO:0000259" key="1">
    <source>
        <dbReference type="Pfam" id="PF15631"/>
    </source>
</evidence>
<feature type="domain" description="NTF2 fold" evidence="1">
    <location>
        <begin position="61"/>
        <end position="127"/>
    </location>
</feature>